<accession>A0ABN0TWQ3</accession>
<dbReference type="NCBIfam" id="NF003549">
    <property type="entry name" value="PRK05205.1-5"/>
    <property type="match status" value="1"/>
</dbReference>
<dbReference type="InterPro" id="IPR000836">
    <property type="entry name" value="PRTase_dom"/>
</dbReference>
<dbReference type="Proteomes" id="UP001501476">
    <property type="component" value="Unassembled WGS sequence"/>
</dbReference>
<reference evidence="2 3" key="1">
    <citation type="journal article" date="2019" name="Int. J. Syst. Evol. Microbiol.">
        <title>The Global Catalogue of Microorganisms (GCM) 10K type strain sequencing project: providing services to taxonomists for standard genome sequencing and annotation.</title>
        <authorList>
            <consortium name="The Broad Institute Genomics Platform"/>
            <consortium name="The Broad Institute Genome Sequencing Center for Infectious Disease"/>
            <person name="Wu L."/>
            <person name="Ma J."/>
        </authorList>
    </citation>
    <scope>NUCLEOTIDE SEQUENCE [LARGE SCALE GENOMIC DNA]</scope>
    <source>
        <strain evidence="2 3">JCM 6886</strain>
    </source>
</reference>
<dbReference type="GO" id="GO:0016757">
    <property type="term" value="F:glycosyltransferase activity"/>
    <property type="evidence" value="ECO:0007669"/>
    <property type="project" value="UniProtKB-KW"/>
</dbReference>
<dbReference type="PANTHER" id="PTHR11608">
    <property type="entry name" value="BIFUNCTIONAL PROTEIN PYRR"/>
    <property type="match status" value="1"/>
</dbReference>
<dbReference type="RefSeq" id="WP_286306084.1">
    <property type="nucleotide sequence ID" value="NZ_AP027741.1"/>
</dbReference>
<proteinExistence type="predicted"/>
<dbReference type="Pfam" id="PF00156">
    <property type="entry name" value="Pribosyltran"/>
    <property type="match status" value="1"/>
</dbReference>
<dbReference type="EMBL" id="BAAADG010000018">
    <property type="protein sequence ID" value="GAA0232118.1"/>
    <property type="molecule type" value="Genomic_DNA"/>
</dbReference>
<dbReference type="CDD" id="cd06223">
    <property type="entry name" value="PRTases_typeI"/>
    <property type="match status" value="1"/>
</dbReference>
<feature type="domain" description="Phosphoribosyltransferase" evidence="1">
    <location>
        <begin position="8"/>
        <end position="142"/>
    </location>
</feature>
<evidence type="ECO:0000313" key="3">
    <source>
        <dbReference type="Proteomes" id="UP001501476"/>
    </source>
</evidence>
<protein>
    <submittedName>
        <fullName evidence="2">Bifunctional pyr operon transcriptional regulator/uracil phosphoribosyltransferase PyrR</fullName>
    </submittedName>
</protein>
<name>A0ABN0TWQ3_9GAMM</name>
<dbReference type="InterPro" id="IPR029057">
    <property type="entry name" value="PRTase-like"/>
</dbReference>
<organism evidence="2 3">
    <name type="scientific">Methylophaga marina</name>
    <dbReference type="NCBI Taxonomy" id="45495"/>
    <lineage>
        <taxon>Bacteria</taxon>
        <taxon>Pseudomonadati</taxon>
        <taxon>Pseudomonadota</taxon>
        <taxon>Gammaproteobacteria</taxon>
        <taxon>Thiotrichales</taxon>
        <taxon>Piscirickettsiaceae</taxon>
        <taxon>Methylophaga</taxon>
    </lineage>
</organism>
<comment type="caution">
    <text evidence="2">The sequence shown here is derived from an EMBL/GenBank/DDBJ whole genome shotgun (WGS) entry which is preliminary data.</text>
</comment>
<evidence type="ECO:0000313" key="2">
    <source>
        <dbReference type="EMBL" id="GAA0232118.1"/>
    </source>
</evidence>
<evidence type="ECO:0000259" key="1">
    <source>
        <dbReference type="Pfam" id="PF00156"/>
    </source>
</evidence>
<keyword evidence="2" id="KW-0808">Transferase</keyword>
<keyword evidence="2" id="KW-0328">Glycosyltransferase</keyword>
<keyword evidence="3" id="KW-1185">Reference proteome</keyword>
<dbReference type="NCBIfam" id="NF003545">
    <property type="entry name" value="PRK05205.1-1"/>
    <property type="match status" value="1"/>
</dbReference>
<dbReference type="SUPFAM" id="SSF53271">
    <property type="entry name" value="PRTase-like"/>
    <property type="match status" value="1"/>
</dbReference>
<sequence length="174" mass="19200">MTIALTQTQVQNLLNDMAADIREKLADKQPLLVGIHTGGVWVAKALQDILGDDFFDAPLGTLNIAYYRDDFTRIGMHPQVTPSDLPFSVDGRHLILVDDVLHSGRTTRAALNEIFDYGRPASVTLVVLVDRNGRELPIQADIIGKMVEVAKGQHIKLTNNAGLQLEYRNKGKAE</sequence>
<dbReference type="Gene3D" id="3.40.50.2020">
    <property type="match status" value="1"/>
</dbReference>
<gene>
    <name evidence="2" type="primary">pyrR</name>
    <name evidence="2" type="ORF">GCM10008964_24150</name>
</gene>
<dbReference type="InterPro" id="IPR050137">
    <property type="entry name" value="PyrR_bifunctional"/>
</dbReference>
<dbReference type="PANTHER" id="PTHR11608:SF0">
    <property type="entry name" value="BIFUNCTIONAL PROTEIN PYRR"/>
    <property type="match status" value="1"/>
</dbReference>